<evidence type="ECO:0008006" key="4">
    <source>
        <dbReference type="Google" id="ProtNLM"/>
    </source>
</evidence>
<sequence length="661" mass="74117">MTSSDLHGFPPGYFLIRALNSDYYGKRMLLDTARSERLPGVELVLWVDEAQSVWQVKHQHEDSQIFFMSEDGLLRSKVSGHPVGWQTDKATNTPKLVVQPPRPFNYRPQPQCQFTYNIQSKTITTKLPYEAQTPSQSFELKRRGTDVSQTSIAISITSVDESSPSSPGAQRNYLLEVIPRGHRQSRIVQFFDSVLESPSEESEQPPPSPGGRTHRQEDVRNDSWYKGRELRLARERTGKRNQVNKFQQWEIIPLSFDIRNYLNTGLQLAESPQTPFGSNPAPGNRVEALPPAYPIASWAPNSTTAPAYTAQPSPTERVISRTDSTSNSNRTGPRSLPDTFTNKSSRLVLDLGHRIWPSRWPVYGANATVSGKVLVKKADHGINIVVTLEGLCITTLVERGMPIAQFQSVLTRQSLELWSSGLGSPPQSSYNFDFPLPTYSQGSTTPLPPSCYQSVLLRGYVEVKYYVRVDMTRTRFHRHETVLTNIHYLPRSYSLPIDILDQTLDATVDEFWTTTELSPIPSQPSRKNSSAPDVAKRVSIKFSLFKRPFYTPCTPIPFRLTLRSSSPALVLLPHATIQLVKRWVLTADSPNTCVGREMVLGSAEIWRIEENEEGEDCEKVVSGCLAGGKLEAELSWCVEGAFKVEVSLTAVSLHVLTKLLL</sequence>
<feature type="compositionally biased region" description="Low complexity" evidence="1">
    <location>
        <begin position="321"/>
        <end position="331"/>
    </location>
</feature>
<reference evidence="3" key="1">
    <citation type="journal article" date="2014" name="Genome Announc.">
        <title>Draft genome sequence of the plant-pathogenic soil fungus Rhizoctonia solani anastomosis group 3 strain Rhs1AP.</title>
        <authorList>
            <person name="Cubeta M.A."/>
            <person name="Thomas E."/>
            <person name="Dean R.A."/>
            <person name="Jabaji S."/>
            <person name="Neate S.M."/>
            <person name="Tavantzis S."/>
            <person name="Toda T."/>
            <person name="Vilgalys R."/>
            <person name="Bharathan N."/>
            <person name="Fedorova-Abrams N."/>
            <person name="Pakala S.B."/>
            <person name="Pakala S.M."/>
            <person name="Zafar N."/>
            <person name="Joardar V."/>
            <person name="Losada L."/>
            <person name="Nierman W.C."/>
        </authorList>
    </citation>
    <scope>NUCLEOTIDE SEQUENCE [LARGE SCALE GENOMIC DNA]</scope>
    <source>
        <strain evidence="3">AG-3</strain>
    </source>
</reference>
<name>X8JK78_9AGAM</name>
<dbReference type="EMBL" id="JATN01000314">
    <property type="protein sequence ID" value="EUC64335.1"/>
    <property type="molecule type" value="Genomic_DNA"/>
</dbReference>
<organism evidence="2 3">
    <name type="scientific">Rhizoctonia solani AG-3 Rhs1AP</name>
    <dbReference type="NCBI Taxonomy" id="1086054"/>
    <lineage>
        <taxon>Eukaryota</taxon>
        <taxon>Fungi</taxon>
        <taxon>Dikarya</taxon>
        <taxon>Basidiomycota</taxon>
        <taxon>Agaricomycotina</taxon>
        <taxon>Agaricomycetes</taxon>
        <taxon>Cantharellales</taxon>
        <taxon>Ceratobasidiaceae</taxon>
        <taxon>Rhizoctonia</taxon>
    </lineage>
</organism>
<feature type="region of interest" description="Disordered" evidence="1">
    <location>
        <begin position="195"/>
        <end position="222"/>
    </location>
</feature>
<dbReference type="Gene3D" id="2.60.40.640">
    <property type="match status" value="1"/>
</dbReference>
<accession>X8JK78</accession>
<evidence type="ECO:0000256" key="1">
    <source>
        <dbReference type="SAM" id="MobiDB-lite"/>
    </source>
</evidence>
<proteinExistence type="predicted"/>
<dbReference type="Proteomes" id="UP000030108">
    <property type="component" value="Unassembled WGS sequence"/>
</dbReference>
<dbReference type="OrthoDB" id="2586076at2759"/>
<dbReference type="AlphaFoldDB" id="X8JK78"/>
<comment type="caution">
    <text evidence="2">The sequence shown here is derived from an EMBL/GenBank/DDBJ whole genome shotgun (WGS) entry which is preliminary data.</text>
</comment>
<feature type="region of interest" description="Disordered" evidence="1">
    <location>
        <begin position="304"/>
        <end position="339"/>
    </location>
</feature>
<dbReference type="InterPro" id="IPR014752">
    <property type="entry name" value="Arrestin-like_C"/>
</dbReference>
<feature type="compositionally biased region" description="Polar residues" evidence="1">
    <location>
        <begin position="304"/>
        <end position="314"/>
    </location>
</feature>
<protein>
    <recommendedName>
        <fullName evidence="4">Asp domain protein</fullName>
    </recommendedName>
</protein>
<evidence type="ECO:0000313" key="3">
    <source>
        <dbReference type="Proteomes" id="UP000030108"/>
    </source>
</evidence>
<gene>
    <name evidence="2" type="ORF">RSOL_439250</name>
</gene>
<evidence type="ECO:0000313" key="2">
    <source>
        <dbReference type="EMBL" id="EUC64335.1"/>
    </source>
</evidence>